<dbReference type="PRINTS" id="PR00080">
    <property type="entry name" value="SDRFAMILY"/>
</dbReference>
<comment type="similarity">
    <text evidence="1 4">Belongs to the short-chain dehydrogenases/reductases (SDR) family.</text>
</comment>
<evidence type="ECO:0000313" key="5">
    <source>
        <dbReference type="EMBL" id="PWB93057.1"/>
    </source>
</evidence>
<evidence type="ECO:0000256" key="2">
    <source>
        <dbReference type="ARBA" id="ARBA00022857"/>
    </source>
</evidence>
<comment type="caution">
    <text evidence="5">The sequence shown here is derived from an EMBL/GenBank/DDBJ whole genome shotgun (WGS) entry which is preliminary data.</text>
</comment>
<sequence length="253" mass="26425">MSIVESADSTGDTARVALITGATAGMGLELARQLAAKGLKVVIGARDVERGDSIATELRAGGGDVVALALDVTDSAGVSQAAIRLAGEIGRLDVLINNAGIARDQHKRPTETTLQDFRETYETNVFGVATVTNAFLPLLMKSDDGRIINQSAALGSHSMTARMEPPLVKLNWLAYNSSKAALNSITLEYAKHLRETSVKVYATSPGQVATALNGYRAGGVTPAEGAEVAVRLATLDPPPPSGGFWGPAGRLDW</sequence>
<gene>
    <name evidence="5" type="ORF">C5689_14930</name>
</gene>
<dbReference type="Pfam" id="PF00106">
    <property type="entry name" value="adh_short"/>
    <property type="match status" value="1"/>
</dbReference>
<dbReference type="PANTHER" id="PTHR43490">
    <property type="entry name" value="(+)-NEOMENTHOL DEHYDROGENASE"/>
    <property type="match status" value="1"/>
</dbReference>
<dbReference type="OrthoDB" id="9785826at2"/>
<proteinExistence type="inferred from homology"/>
<dbReference type="PRINTS" id="PR00081">
    <property type="entry name" value="GDHRDH"/>
</dbReference>
<reference evidence="5 6" key="1">
    <citation type="journal article" date="2018" name="Appl. Microbiol. Biotechnol.">
        <title>Co-cultivation of the strictly anaerobic methanogen Methanosarcina barkeri with aerobic methanotrophs in an oxygen-limited membrane bioreactor.</title>
        <authorList>
            <person name="In 't Zandt M.H."/>
            <person name="van den Bosch T.J.M."/>
            <person name="Rijkers R."/>
            <person name="van Kessel M.A.H.J."/>
            <person name="Jetten M.S.M."/>
            <person name="Welte C.U."/>
        </authorList>
    </citation>
    <scope>NUCLEOTIDE SEQUENCE [LARGE SCALE GENOMIC DNA]</scope>
    <source>
        <strain evidence="5 6">DSM 17706</strain>
    </source>
</reference>
<dbReference type="EMBL" id="PUIV01000029">
    <property type="protein sequence ID" value="PWB93057.1"/>
    <property type="molecule type" value="Genomic_DNA"/>
</dbReference>
<keyword evidence="6" id="KW-1185">Reference proteome</keyword>
<dbReference type="Gene3D" id="3.40.50.720">
    <property type="entry name" value="NAD(P)-binding Rossmann-like Domain"/>
    <property type="match status" value="1"/>
</dbReference>
<dbReference type="PANTHER" id="PTHR43490:SF99">
    <property type="entry name" value="SHORT-CHAIN DEHYDROGENASE_REDUCTASE"/>
    <property type="match status" value="1"/>
</dbReference>
<dbReference type="InterPro" id="IPR002347">
    <property type="entry name" value="SDR_fam"/>
</dbReference>
<accession>A0A2U1SN62</accession>
<evidence type="ECO:0000256" key="3">
    <source>
        <dbReference type="ARBA" id="ARBA00023002"/>
    </source>
</evidence>
<evidence type="ECO:0000256" key="4">
    <source>
        <dbReference type="RuleBase" id="RU000363"/>
    </source>
</evidence>
<dbReference type="SUPFAM" id="SSF51735">
    <property type="entry name" value="NAD(P)-binding Rossmann-fold domains"/>
    <property type="match status" value="1"/>
</dbReference>
<evidence type="ECO:0000313" key="6">
    <source>
        <dbReference type="Proteomes" id="UP000245137"/>
    </source>
</evidence>
<evidence type="ECO:0000256" key="1">
    <source>
        <dbReference type="ARBA" id="ARBA00006484"/>
    </source>
</evidence>
<organism evidence="5 6">
    <name type="scientific">Methylosinus sporium</name>
    <dbReference type="NCBI Taxonomy" id="428"/>
    <lineage>
        <taxon>Bacteria</taxon>
        <taxon>Pseudomonadati</taxon>
        <taxon>Pseudomonadota</taxon>
        <taxon>Alphaproteobacteria</taxon>
        <taxon>Hyphomicrobiales</taxon>
        <taxon>Methylocystaceae</taxon>
        <taxon>Methylosinus</taxon>
    </lineage>
</organism>
<dbReference type="Proteomes" id="UP000245137">
    <property type="component" value="Unassembled WGS sequence"/>
</dbReference>
<keyword evidence="3" id="KW-0560">Oxidoreductase</keyword>
<dbReference type="GO" id="GO:0016491">
    <property type="term" value="F:oxidoreductase activity"/>
    <property type="evidence" value="ECO:0007669"/>
    <property type="project" value="UniProtKB-KW"/>
</dbReference>
<dbReference type="InterPro" id="IPR036291">
    <property type="entry name" value="NAD(P)-bd_dom_sf"/>
</dbReference>
<dbReference type="AlphaFoldDB" id="A0A2U1SN62"/>
<keyword evidence="2" id="KW-0521">NADP</keyword>
<protein>
    <submittedName>
        <fullName evidence="5">Dehydrogenase</fullName>
    </submittedName>
</protein>
<name>A0A2U1SN62_METSR</name>
<dbReference type="RefSeq" id="WP_108918052.1">
    <property type="nucleotide sequence ID" value="NZ_BGJY01000008.1"/>
</dbReference>